<dbReference type="EMBL" id="AGQS02005388">
    <property type="protein sequence ID" value="KYF40756.1"/>
    <property type="molecule type" value="Genomic_DNA"/>
</dbReference>
<dbReference type="AlphaFoldDB" id="A0A139XPN2"/>
<keyword evidence="1" id="KW-0802">TPR repeat</keyword>
<protein>
    <submittedName>
        <fullName evidence="3">Tetratricopeptide repeat-containing protein</fullName>
    </submittedName>
</protein>
<dbReference type="InterPro" id="IPR011990">
    <property type="entry name" value="TPR-like_helical_dom_sf"/>
</dbReference>
<dbReference type="PROSITE" id="PS50005">
    <property type="entry name" value="TPR"/>
    <property type="match status" value="1"/>
</dbReference>
<dbReference type="SUPFAM" id="SSF48452">
    <property type="entry name" value="TPR-like"/>
    <property type="match status" value="1"/>
</dbReference>
<dbReference type="VEuPathDB" id="ToxoDB:TGARI_263150"/>
<dbReference type="OrthoDB" id="1914839at2759"/>
<feature type="compositionally biased region" description="Acidic residues" evidence="2">
    <location>
        <begin position="394"/>
        <end position="415"/>
    </location>
</feature>
<comment type="caution">
    <text evidence="3">The sequence shown here is derived from an EMBL/GenBank/DDBJ whole genome shotgun (WGS) entry which is preliminary data.</text>
</comment>
<accession>A0A139XPN2</accession>
<dbReference type="CDD" id="cd24142">
    <property type="entry name" value="ACL4-like"/>
    <property type="match status" value="1"/>
</dbReference>
<evidence type="ECO:0000256" key="2">
    <source>
        <dbReference type="SAM" id="MobiDB-lite"/>
    </source>
</evidence>
<feature type="repeat" description="TPR" evidence="1">
    <location>
        <begin position="82"/>
        <end position="115"/>
    </location>
</feature>
<gene>
    <name evidence="3" type="ORF">TGARI_263150</name>
</gene>
<sequence>MKKKKQSKRQTLTPQAALSARSAAAAELQKAGASEASSADSSSLPPSFFLQKAESLLNAFPPDFALALKFLKRGVSVHPSDVSLLVRTAEMLSEEGQLEEAKQLLQRAIEVEPDRNPEKFFYLAQIEEGRESLELFRRAVTLLETALQSLNASIADAEVRDKQACHSGQGATAAAVRLLKEERRRVVRQLVDAKCSMGELFMTDLCDAEEAEDACKAQVEGALGLAEAHGAGLPDALHLQASFLKTTGDIDGARAAALRAAHLIHTQLQRREELLRLLPSSSPASSSEEEEDVSCRELRVNLARVLIDVQEADAAVLLVSSCIEEDDQDADSWLILACGLYKAKKFAAARDSLEHLQQLLTSTGLAAEADHPVCVHTRELLRIVKEEEKKEPQVEDDDDDAWEDEEEAPDVDMNE</sequence>
<proteinExistence type="predicted"/>
<dbReference type="Proteomes" id="UP000074247">
    <property type="component" value="Unassembled WGS sequence"/>
</dbReference>
<evidence type="ECO:0000256" key="1">
    <source>
        <dbReference type="PROSITE-ProRule" id="PRU00339"/>
    </source>
</evidence>
<name>A0A139XPN2_TOXGO</name>
<feature type="region of interest" description="Disordered" evidence="2">
    <location>
        <begin position="385"/>
        <end position="415"/>
    </location>
</feature>
<organism evidence="3 4">
    <name type="scientific">Toxoplasma gondii ARI</name>
    <dbReference type="NCBI Taxonomy" id="1074872"/>
    <lineage>
        <taxon>Eukaryota</taxon>
        <taxon>Sar</taxon>
        <taxon>Alveolata</taxon>
        <taxon>Apicomplexa</taxon>
        <taxon>Conoidasida</taxon>
        <taxon>Coccidia</taxon>
        <taxon>Eucoccidiorida</taxon>
        <taxon>Eimeriorina</taxon>
        <taxon>Sarcocystidae</taxon>
        <taxon>Toxoplasma</taxon>
    </lineage>
</organism>
<dbReference type="SMR" id="A0A139XPN2"/>
<evidence type="ECO:0000313" key="4">
    <source>
        <dbReference type="Proteomes" id="UP000074247"/>
    </source>
</evidence>
<dbReference type="Pfam" id="PF13181">
    <property type="entry name" value="TPR_8"/>
    <property type="match status" value="1"/>
</dbReference>
<evidence type="ECO:0000313" key="3">
    <source>
        <dbReference type="EMBL" id="KYF40756.1"/>
    </source>
</evidence>
<reference evidence="3 4" key="1">
    <citation type="journal article" date="2016" name="Nat. Commun.">
        <title>Local admixture of amplified and diversified secreted pathogenesis determinants shapes mosaic Toxoplasma gondii genomes.</title>
        <authorList>
            <person name="Lorenzi H."/>
            <person name="Khan A."/>
            <person name="Behnke M.S."/>
            <person name="Namasivayam S."/>
            <person name="Swapna L.S."/>
            <person name="Hadjithomas M."/>
            <person name="Karamycheva S."/>
            <person name="Pinney D."/>
            <person name="Brunk B.P."/>
            <person name="Ajioka J.W."/>
            <person name="Ajzenberg D."/>
            <person name="Boothroyd J.C."/>
            <person name="Boyle J.P."/>
            <person name="Darde M.L."/>
            <person name="Diaz-Miranda M.A."/>
            <person name="Dubey J.P."/>
            <person name="Fritz H.M."/>
            <person name="Gennari S.M."/>
            <person name="Gregory B.D."/>
            <person name="Kim K."/>
            <person name="Saeij J.P."/>
            <person name="Su C."/>
            <person name="White M.W."/>
            <person name="Zhu X.Q."/>
            <person name="Howe D.K."/>
            <person name="Rosenthal B.M."/>
            <person name="Grigg M.E."/>
            <person name="Parkinson J."/>
            <person name="Liu L."/>
            <person name="Kissinger J.C."/>
            <person name="Roos D.S."/>
            <person name="Sibley L.D."/>
        </authorList>
    </citation>
    <scope>NUCLEOTIDE SEQUENCE [LARGE SCALE GENOMIC DNA]</scope>
    <source>
        <strain evidence="3 4">ARI</strain>
    </source>
</reference>
<dbReference type="Gene3D" id="1.25.40.10">
    <property type="entry name" value="Tetratricopeptide repeat domain"/>
    <property type="match status" value="2"/>
</dbReference>
<dbReference type="InterPro" id="IPR019734">
    <property type="entry name" value="TPR_rpt"/>
</dbReference>